<dbReference type="EMBL" id="CP037968">
    <property type="protein sequence ID" value="QYZ79289.1"/>
    <property type="molecule type" value="Genomic_DNA"/>
</dbReference>
<dbReference type="SUPFAM" id="SSF54862">
    <property type="entry name" value="4Fe-4S ferredoxins"/>
    <property type="match status" value="1"/>
</dbReference>
<dbReference type="InterPro" id="IPR050157">
    <property type="entry name" value="PSI_iron-sulfur_center"/>
</dbReference>
<dbReference type="InterPro" id="IPR017900">
    <property type="entry name" value="4Fe4S_Fe_S_CS"/>
</dbReference>
<dbReference type="AlphaFoldDB" id="A0A8G1EGL3"/>
<dbReference type="PROSITE" id="PS51379">
    <property type="entry name" value="4FE4S_FER_2"/>
    <property type="match status" value="2"/>
</dbReference>
<dbReference type="Pfam" id="PF00037">
    <property type="entry name" value="Fer4"/>
    <property type="match status" value="1"/>
</dbReference>
<evidence type="ECO:0000256" key="3">
    <source>
        <dbReference type="ARBA" id="ARBA00023004"/>
    </source>
</evidence>
<keyword evidence="2" id="KW-0479">Metal-binding</keyword>
<keyword evidence="7" id="KW-1185">Reference proteome</keyword>
<keyword evidence="3" id="KW-0408">Iron</keyword>
<dbReference type="Gene3D" id="3.30.70.20">
    <property type="match status" value="1"/>
</dbReference>
<evidence type="ECO:0000256" key="1">
    <source>
        <dbReference type="ARBA" id="ARBA00022485"/>
    </source>
</evidence>
<reference evidence="6" key="1">
    <citation type="journal article" date="2005" name="Int. J. Syst. Evol. Microbiol.">
        <title>Methanofollis formosanus sp. nov., isolated from a fish pond.</title>
        <authorList>
            <person name="Wu S.Y."/>
            <person name="Chen S.C."/>
            <person name="Lai M.C."/>
        </authorList>
    </citation>
    <scope>NUCLEOTIDE SEQUENCE</scope>
    <source>
        <strain evidence="6">ML15</strain>
    </source>
</reference>
<dbReference type="GO" id="GO:0051539">
    <property type="term" value="F:4 iron, 4 sulfur cluster binding"/>
    <property type="evidence" value="ECO:0007669"/>
    <property type="project" value="UniProtKB-KW"/>
</dbReference>
<dbReference type="Pfam" id="PF04015">
    <property type="entry name" value="DUF362"/>
    <property type="match status" value="1"/>
</dbReference>
<dbReference type="RefSeq" id="WP_220680594.1">
    <property type="nucleotide sequence ID" value="NZ_CP037968.1"/>
</dbReference>
<dbReference type="Proteomes" id="UP000826709">
    <property type="component" value="Chromosome"/>
</dbReference>
<evidence type="ECO:0000313" key="7">
    <source>
        <dbReference type="Proteomes" id="UP000826709"/>
    </source>
</evidence>
<gene>
    <name evidence="6" type="ORF">E2N92_07480</name>
</gene>
<keyword evidence="1" id="KW-0004">4Fe-4S</keyword>
<dbReference type="GO" id="GO:0016491">
    <property type="term" value="F:oxidoreductase activity"/>
    <property type="evidence" value="ECO:0007669"/>
    <property type="project" value="UniProtKB-ARBA"/>
</dbReference>
<sequence length="396" mass="42737">MIRANTTRQEVALVHCRRYDDEEVFRSVERAVDLIGGIGRYVRPGSRVLLKPNLLMGAGPERAVTTHPAVVCAVARLLSAHGCEVVIADSPGAGTRYTRRNLEHAYEKAGFTAAAAYPRVRLSTDTSSREVPCPDGTVMKRFSIINEALNADAIVVVSKAKTHLFTTYSGAVKNLFGVVPGLEKPVFHARFRQPERFAEMLLDLNTCVVPVLHVMDAVVGMEGDGPMSGSPRPIGAVLAAADPTAVDIVTARLMGMDPATLPTINAAVGRGWVSPDFHEIEVVGDDAAAVTVPDFRHPSTHPARPAVSFLNRQVLRFMQGRGTLTRPLPLPDPGRCTGCGRCVLTCPVNAIALEKGKAVVEGERCIRCYCCHEMCEEGAIDLKQGPLSRFVSRLLP</sequence>
<dbReference type="GO" id="GO:0046872">
    <property type="term" value="F:metal ion binding"/>
    <property type="evidence" value="ECO:0007669"/>
    <property type="project" value="UniProtKB-KW"/>
</dbReference>
<feature type="domain" description="4Fe-4S ferredoxin-type" evidence="5">
    <location>
        <begin position="327"/>
        <end position="356"/>
    </location>
</feature>
<dbReference type="KEGG" id="mfk:E2N92_07480"/>
<protein>
    <submittedName>
        <fullName evidence="6">DUF362 domain-containing protein</fullName>
    </submittedName>
</protein>
<evidence type="ECO:0000313" key="6">
    <source>
        <dbReference type="EMBL" id="QYZ79289.1"/>
    </source>
</evidence>
<dbReference type="PANTHER" id="PTHR24960">
    <property type="entry name" value="PHOTOSYSTEM I IRON-SULFUR CENTER-RELATED"/>
    <property type="match status" value="1"/>
</dbReference>
<dbReference type="OrthoDB" id="2837at2157"/>
<accession>A0A8G1EGL3</accession>
<feature type="domain" description="4Fe-4S ferredoxin-type" evidence="5">
    <location>
        <begin position="357"/>
        <end position="385"/>
    </location>
</feature>
<organism evidence="6 7">
    <name type="scientific">Methanofollis formosanus</name>
    <dbReference type="NCBI Taxonomy" id="299308"/>
    <lineage>
        <taxon>Archaea</taxon>
        <taxon>Methanobacteriati</taxon>
        <taxon>Methanobacteriota</taxon>
        <taxon>Stenosarchaea group</taxon>
        <taxon>Methanomicrobia</taxon>
        <taxon>Methanomicrobiales</taxon>
        <taxon>Methanomicrobiaceae</taxon>
        <taxon>Methanofollis</taxon>
    </lineage>
</organism>
<dbReference type="InterPro" id="IPR017896">
    <property type="entry name" value="4Fe4S_Fe-S-bd"/>
</dbReference>
<evidence type="ECO:0000259" key="5">
    <source>
        <dbReference type="PROSITE" id="PS51379"/>
    </source>
</evidence>
<keyword evidence="4" id="KW-0411">Iron-sulfur</keyword>
<dbReference type="PROSITE" id="PS00198">
    <property type="entry name" value="4FE4S_FER_1"/>
    <property type="match status" value="2"/>
</dbReference>
<reference evidence="6" key="2">
    <citation type="submission" date="2019-03" db="EMBL/GenBank/DDBJ databases">
        <authorList>
            <person name="Chen S.-C."/>
            <person name="Wu S.-Y."/>
            <person name="Lai M.-C."/>
        </authorList>
    </citation>
    <scope>NUCLEOTIDE SEQUENCE</scope>
    <source>
        <strain evidence="6">ML15</strain>
    </source>
</reference>
<dbReference type="InterPro" id="IPR007160">
    <property type="entry name" value="DUF362"/>
</dbReference>
<proteinExistence type="predicted"/>
<evidence type="ECO:0000256" key="2">
    <source>
        <dbReference type="ARBA" id="ARBA00022723"/>
    </source>
</evidence>
<name>A0A8G1EGL3_9EURY</name>
<evidence type="ECO:0000256" key="4">
    <source>
        <dbReference type="ARBA" id="ARBA00023014"/>
    </source>
</evidence>